<feature type="signal peptide" evidence="2">
    <location>
        <begin position="1"/>
        <end position="23"/>
    </location>
</feature>
<reference evidence="4 5" key="1">
    <citation type="submission" date="2023-05" db="EMBL/GenBank/DDBJ databases">
        <title>YMD87, complete Genome.</title>
        <authorList>
            <person name="Zhang J."/>
            <person name="Xu X."/>
        </authorList>
    </citation>
    <scope>NUCLEOTIDE SEQUENCE [LARGE SCALE GENOMIC DNA]</scope>
    <source>
        <strain evidence="4 5">YMD87</strain>
    </source>
</reference>
<dbReference type="Pfam" id="PF14326">
    <property type="entry name" value="DUF4384"/>
    <property type="match status" value="1"/>
</dbReference>
<evidence type="ECO:0000256" key="1">
    <source>
        <dbReference type="SAM" id="MobiDB-lite"/>
    </source>
</evidence>
<gene>
    <name evidence="4" type="ORF">QF118_08315</name>
</gene>
<dbReference type="InterPro" id="IPR036909">
    <property type="entry name" value="Cyt_c-like_dom_sf"/>
</dbReference>
<evidence type="ECO:0000313" key="4">
    <source>
        <dbReference type="EMBL" id="WGW05536.1"/>
    </source>
</evidence>
<dbReference type="Proteomes" id="UP001241605">
    <property type="component" value="Chromosome"/>
</dbReference>
<accession>A0ABY8QND7</accession>
<feature type="compositionally biased region" description="Pro residues" evidence="1">
    <location>
        <begin position="597"/>
        <end position="611"/>
    </location>
</feature>
<proteinExistence type="predicted"/>
<dbReference type="SUPFAM" id="SSF46626">
    <property type="entry name" value="Cytochrome c"/>
    <property type="match status" value="1"/>
</dbReference>
<feature type="region of interest" description="Disordered" evidence="1">
    <location>
        <begin position="597"/>
        <end position="620"/>
    </location>
</feature>
<protein>
    <submittedName>
        <fullName evidence="4">DUF4384 domain-containing protein</fullName>
    </submittedName>
</protein>
<evidence type="ECO:0000313" key="5">
    <source>
        <dbReference type="Proteomes" id="UP001241605"/>
    </source>
</evidence>
<dbReference type="InterPro" id="IPR025493">
    <property type="entry name" value="DUF4384"/>
</dbReference>
<keyword evidence="2" id="KW-0732">Signal</keyword>
<name>A0ABY8QND7_9RHOB</name>
<organism evidence="4 5">
    <name type="scientific">Tropicibacter oceani</name>
    <dbReference type="NCBI Taxonomy" id="3058420"/>
    <lineage>
        <taxon>Bacteria</taxon>
        <taxon>Pseudomonadati</taxon>
        <taxon>Pseudomonadota</taxon>
        <taxon>Alphaproteobacteria</taxon>
        <taxon>Rhodobacterales</taxon>
        <taxon>Roseobacteraceae</taxon>
        <taxon>Tropicibacter</taxon>
    </lineage>
</organism>
<evidence type="ECO:0000256" key="2">
    <source>
        <dbReference type="SAM" id="SignalP"/>
    </source>
</evidence>
<feature type="chain" id="PRO_5046605409" evidence="2">
    <location>
        <begin position="24"/>
        <end position="795"/>
    </location>
</feature>
<sequence>MSTKHILGAAVLAAFGWAAPALANDVMPLPADATDMEKEAYAMLDKHCARCHQDGALKEGLPKAKSGFGHVLDIRRLAQDTKFVIQGQPTGSKLYDVIGQYSFPAMPDDCTTADCFPTQAEMMAVSTWITELANQAPPPREFVPLTKMFEMAQLDLAKQPTNRRDRIRYLSLRPLHNDTDVTTENLEGYKSAAVKLVNALSWNPIPYKFEPVDEYGILMRIYLPEIAWEPETWHRLEAQYPYAVESATDPHLTQLQHMSGTAVPIIRADWFAATAPVSPLYYDLLGLPDTVAGLEDLLNLDMIANIRNQQVIRAGFQNSGVSTNNRLIERHALNSGFFWTSYDFAGSKGRQSFFQYPLGPKEAFGETHAFLHDGGESIFTLPNGFHAYYLNTAEGERLDVGPTSIVRDDDYSDGTGEVVNGISCISCHSKGIRLNEDRVRDVAINDFSLPAEARQVVDQIYPGQDEVAKYLEADTQQFFGAMRSAGLDPEITAGGLEPIRGLFVYHVDRFINFAQAANELGMSEDMLRQRAAFVGHDMASLIMRLDQSPIARDEWTAAYPAILEKVTEYRPLVPQHRFAADLSHSVQKVLADTPYAAPPPPAHKPVAPAPQPTSYADATKAPDYVPTQHSAPAQSHLTVYTDKPSYTVGEGMKIIVEPRHDCRLTLINIDDQKRSCVLYPHPALPDEVIPGGSQYVFPPRGSLKTQYVGVETILAICNGGHEAISKEVRDTSQVSCDVSHNQSGAAQYKEVVNEVLALDLGSDDKATLSGATYRAVSTHNPTVAKAQISAHVTAH</sequence>
<feature type="domain" description="DUF4384" evidence="3">
    <location>
        <begin position="645"/>
        <end position="717"/>
    </location>
</feature>
<dbReference type="RefSeq" id="WP_282302160.1">
    <property type="nucleotide sequence ID" value="NZ_CP124616.1"/>
</dbReference>
<dbReference type="EMBL" id="CP124616">
    <property type="protein sequence ID" value="WGW05536.1"/>
    <property type="molecule type" value="Genomic_DNA"/>
</dbReference>
<evidence type="ECO:0000259" key="3">
    <source>
        <dbReference type="Pfam" id="PF14326"/>
    </source>
</evidence>
<keyword evidence="5" id="KW-1185">Reference proteome</keyword>